<keyword evidence="14" id="KW-1185">Reference proteome</keyword>
<dbReference type="PANTHER" id="PTHR47234:SF2">
    <property type="entry name" value="TONB-DEPENDENT RECEPTOR"/>
    <property type="match status" value="1"/>
</dbReference>
<dbReference type="InterPro" id="IPR012910">
    <property type="entry name" value="Plug_dom"/>
</dbReference>
<feature type="domain" description="TonB-dependent receptor plug" evidence="12">
    <location>
        <begin position="66"/>
        <end position="177"/>
    </location>
</feature>
<keyword evidence="10" id="KW-0732">Signal</keyword>
<evidence type="ECO:0000256" key="4">
    <source>
        <dbReference type="ARBA" id="ARBA00022692"/>
    </source>
</evidence>
<gene>
    <name evidence="13" type="ORF">FMM02_08295</name>
</gene>
<evidence type="ECO:0000256" key="7">
    <source>
        <dbReference type="ARBA" id="ARBA00023237"/>
    </source>
</evidence>
<dbReference type="PROSITE" id="PS52016">
    <property type="entry name" value="TONB_DEPENDENT_REC_3"/>
    <property type="match status" value="1"/>
</dbReference>
<proteinExistence type="inferred from homology"/>
<keyword evidence="3 8" id="KW-1134">Transmembrane beta strand</keyword>
<dbReference type="OrthoDB" id="7051241at2"/>
<dbReference type="InterPro" id="IPR039426">
    <property type="entry name" value="TonB-dep_rcpt-like"/>
</dbReference>
<dbReference type="PANTHER" id="PTHR47234">
    <property type="match status" value="1"/>
</dbReference>
<evidence type="ECO:0000256" key="2">
    <source>
        <dbReference type="ARBA" id="ARBA00022448"/>
    </source>
</evidence>
<feature type="chain" id="PRO_5021844950" evidence="10">
    <location>
        <begin position="24"/>
        <end position="907"/>
    </location>
</feature>
<evidence type="ECO:0000256" key="10">
    <source>
        <dbReference type="SAM" id="SignalP"/>
    </source>
</evidence>
<feature type="domain" description="TonB-dependent receptor-like beta-barrel" evidence="11">
    <location>
        <begin position="334"/>
        <end position="871"/>
    </location>
</feature>
<protein>
    <submittedName>
        <fullName evidence="13">TonB-dependent receptor</fullName>
    </submittedName>
</protein>
<reference evidence="13 14" key="1">
    <citation type="submission" date="2019-07" db="EMBL/GenBank/DDBJ databases">
        <title>Sphingomonas AE3 Genome sequencing and assembly.</title>
        <authorList>
            <person name="Kim H."/>
        </authorList>
    </citation>
    <scope>NUCLEOTIDE SEQUENCE [LARGE SCALE GENOMIC DNA]</scope>
    <source>
        <strain evidence="13 14">AE3</strain>
    </source>
</reference>
<dbReference type="AlphaFoldDB" id="A0A516IT01"/>
<keyword evidence="13" id="KW-0675">Receptor</keyword>
<evidence type="ECO:0000256" key="3">
    <source>
        <dbReference type="ARBA" id="ARBA00022452"/>
    </source>
</evidence>
<dbReference type="CDD" id="cd01347">
    <property type="entry name" value="ligand_gated_channel"/>
    <property type="match status" value="1"/>
</dbReference>
<dbReference type="InterPro" id="IPR000531">
    <property type="entry name" value="Beta-barrel_TonB"/>
</dbReference>
<organism evidence="13 14">
    <name type="scientific">Sphingomonas xanthus</name>
    <dbReference type="NCBI Taxonomy" id="2594473"/>
    <lineage>
        <taxon>Bacteria</taxon>
        <taxon>Pseudomonadati</taxon>
        <taxon>Pseudomonadota</taxon>
        <taxon>Alphaproteobacteria</taxon>
        <taxon>Sphingomonadales</taxon>
        <taxon>Sphingomonadaceae</taxon>
        <taxon>Sphingomonas</taxon>
    </lineage>
</organism>
<evidence type="ECO:0000256" key="8">
    <source>
        <dbReference type="PROSITE-ProRule" id="PRU01360"/>
    </source>
</evidence>
<evidence type="ECO:0000256" key="1">
    <source>
        <dbReference type="ARBA" id="ARBA00004571"/>
    </source>
</evidence>
<evidence type="ECO:0000313" key="13">
    <source>
        <dbReference type="EMBL" id="QDP19954.1"/>
    </source>
</evidence>
<dbReference type="GO" id="GO:0009279">
    <property type="term" value="C:cell outer membrane"/>
    <property type="evidence" value="ECO:0007669"/>
    <property type="project" value="UniProtKB-SubCell"/>
</dbReference>
<dbReference type="Proteomes" id="UP000321857">
    <property type="component" value="Chromosome"/>
</dbReference>
<dbReference type="SUPFAM" id="SSF56935">
    <property type="entry name" value="Porins"/>
    <property type="match status" value="1"/>
</dbReference>
<dbReference type="KEGG" id="sxa:FMM02_08295"/>
<evidence type="ECO:0000256" key="6">
    <source>
        <dbReference type="ARBA" id="ARBA00023136"/>
    </source>
</evidence>
<dbReference type="Pfam" id="PF07715">
    <property type="entry name" value="Plug"/>
    <property type="match status" value="1"/>
</dbReference>
<evidence type="ECO:0000256" key="5">
    <source>
        <dbReference type="ARBA" id="ARBA00023077"/>
    </source>
</evidence>
<keyword evidence="6 8" id="KW-0472">Membrane</keyword>
<evidence type="ECO:0000256" key="9">
    <source>
        <dbReference type="RuleBase" id="RU003357"/>
    </source>
</evidence>
<dbReference type="Gene3D" id="2.170.130.10">
    <property type="entry name" value="TonB-dependent receptor, plug domain"/>
    <property type="match status" value="1"/>
</dbReference>
<keyword evidence="4 8" id="KW-0812">Transmembrane</keyword>
<dbReference type="InterPro" id="IPR036942">
    <property type="entry name" value="Beta-barrel_TonB_sf"/>
</dbReference>
<sequence>MAKSYVRLLAGTILAGASVPALAQETPPADAQAEAASTEVAAPNSDDAIIVTGSRIRRTDLVGVGPATVVTAESIENTGVVNLENVLQRLPANAGFAGNQTASYWTSNGYGTAQVNLRGLGIKRTLVLLNNRRLVAGGTGANSSPDLNMIPVSIISRIDVLKDGASAIYGADAVAGVVNIVANTGFEGLGLGARAGITEKGDGGDYTVDLTWGWQHDRGGIVAAATYQKTKPVNMASRADCGLSEVSPGVLGCRNSASTLGGRAVLPNGQQINFNNNPNGDGDFYEPYSAALHNFNSNPFLNAVSPIERVSTAAFAHYDVTDSITAFGEFLYTWRQSEQIATPGTLRNLAISASNPTNPTGQDIVLIQRRLGEPGPRVFFQETNTYQGTVGLRGKIGGGWNWEVAGAYGRNTATDGMTNIANLAHVRNTVNTSVCSFAPGAAIPCADYLGNGDVTPAVLDYILATTKDRGGNELKTLYADITGDLFSLPAGSVSLATGVVYRKEKGWRDPDPLIVAGVANTNQQSPISGSVTAKEAFAEISVPLLKNMAVAKALTLNGALRYSDYDLFGSTWNYKVSADWQVIDSLRLRATYGTGFRVPNVPELYGGVSEGNLTTTDPCSNYVASGNPTLIANCQAHGVRPTYVQLGNTILTTVGGNPDLAPEKSKSWTVGAVVQPQTILPGLSLTADWFSIDIDDAIRAIPGSTKLSVCYNTANLAHPFCNDFRRSSLTNEITFLSAQPINTGREKMSGLDLGLVYSRKLASVGLKVDLNATYLKEYVVTPFPGGEDIPFDGYIGGGNGGYPKWRGYGVITADFGVPELTWSTQWIGKATDFNAQKGELGYRTPNVFYHNVQLAFDVQRDFRFALGVDNLFDKKAPFIQSWTDANTDTMTYDLLGRRFYASVRRQF</sequence>
<dbReference type="InterPro" id="IPR037066">
    <property type="entry name" value="Plug_dom_sf"/>
</dbReference>
<keyword evidence="7 8" id="KW-0998">Cell outer membrane</keyword>
<dbReference type="EMBL" id="CP041659">
    <property type="protein sequence ID" value="QDP19954.1"/>
    <property type="molecule type" value="Genomic_DNA"/>
</dbReference>
<evidence type="ECO:0000259" key="11">
    <source>
        <dbReference type="Pfam" id="PF00593"/>
    </source>
</evidence>
<keyword evidence="5 9" id="KW-0798">TonB box</keyword>
<feature type="signal peptide" evidence="10">
    <location>
        <begin position="1"/>
        <end position="23"/>
    </location>
</feature>
<dbReference type="Gene3D" id="2.40.170.20">
    <property type="entry name" value="TonB-dependent receptor, beta-barrel domain"/>
    <property type="match status" value="1"/>
</dbReference>
<dbReference type="Pfam" id="PF00593">
    <property type="entry name" value="TonB_dep_Rec_b-barrel"/>
    <property type="match status" value="1"/>
</dbReference>
<evidence type="ECO:0000313" key="14">
    <source>
        <dbReference type="Proteomes" id="UP000321857"/>
    </source>
</evidence>
<keyword evidence="2 8" id="KW-0813">Transport</keyword>
<comment type="similarity">
    <text evidence="8 9">Belongs to the TonB-dependent receptor family.</text>
</comment>
<evidence type="ECO:0000259" key="12">
    <source>
        <dbReference type="Pfam" id="PF07715"/>
    </source>
</evidence>
<accession>A0A516IT01</accession>
<name>A0A516IT01_9SPHN</name>
<comment type="subcellular location">
    <subcellularLocation>
        <location evidence="1 8">Cell outer membrane</location>
        <topology evidence="1 8">Multi-pass membrane protein</topology>
    </subcellularLocation>
</comment>
<dbReference type="RefSeq" id="WP_147494403.1">
    <property type="nucleotide sequence ID" value="NZ_CP041659.1"/>
</dbReference>